<dbReference type="EMBL" id="CP155447">
    <property type="protein sequence ID" value="XBH02288.1"/>
    <property type="molecule type" value="Genomic_DNA"/>
</dbReference>
<dbReference type="InterPro" id="IPR017670">
    <property type="entry name" value="Phosphonate_degrad-assoc"/>
</dbReference>
<dbReference type="InterPro" id="IPR006674">
    <property type="entry name" value="HD_domain"/>
</dbReference>
<protein>
    <submittedName>
        <fullName evidence="2">Phosphonate degradation HD-domain oxygenase</fullName>
    </submittedName>
</protein>
<proteinExistence type="predicted"/>
<dbReference type="CDD" id="cd00077">
    <property type="entry name" value="HDc"/>
    <property type="match status" value="1"/>
</dbReference>
<dbReference type="InterPro" id="IPR052567">
    <property type="entry name" value="OP_Dioxygenase"/>
</dbReference>
<dbReference type="AlphaFoldDB" id="A0AAU7CA47"/>
<organism evidence="2">
    <name type="scientific">Singulisphaera sp. Ch08</name>
    <dbReference type="NCBI Taxonomy" id="3120278"/>
    <lineage>
        <taxon>Bacteria</taxon>
        <taxon>Pseudomonadati</taxon>
        <taxon>Planctomycetota</taxon>
        <taxon>Planctomycetia</taxon>
        <taxon>Isosphaerales</taxon>
        <taxon>Isosphaeraceae</taxon>
        <taxon>Singulisphaera</taxon>
    </lineage>
</organism>
<dbReference type="InterPro" id="IPR003607">
    <property type="entry name" value="HD/PDEase_dom"/>
</dbReference>
<dbReference type="RefSeq" id="WP_406695030.1">
    <property type="nucleotide sequence ID" value="NZ_CP155447.1"/>
</dbReference>
<name>A0AAU7CA47_9BACT</name>
<accession>A0AAU7CA47</accession>
<evidence type="ECO:0000313" key="2">
    <source>
        <dbReference type="EMBL" id="XBH02288.1"/>
    </source>
</evidence>
<dbReference type="PANTHER" id="PTHR40202:SF1">
    <property type="entry name" value="HD DOMAIN-CONTAINING PROTEIN"/>
    <property type="match status" value="1"/>
</dbReference>
<dbReference type="NCBIfam" id="TIGR03276">
    <property type="entry name" value="Phn-HD"/>
    <property type="match status" value="1"/>
</dbReference>
<gene>
    <name evidence="2" type="ORF">V5E97_28720</name>
</gene>
<dbReference type="Pfam" id="PF01966">
    <property type="entry name" value="HD"/>
    <property type="match status" value="1"/>
</dbReference>
<dbReference type="SUPFAM" id="SSF109604">
    <property type="entry name" value="HD-domain/PDEase-like"/>
    <property type="match status" value="1"/>
</dbReference>
<dbReference type="PANTHER" id="PTHR40202">
    <property type="match status" value="1"/>
</dbReference>
<evidence type="ECO:0000259" key="1">
    <source>
        <dbReference type="Pfam" id="PF01966"/>
    </source>
</evidence>
<feature type="domain" description="HD" evidence="1">
    <location>
        <begin position="25"/>
        <end position="89"/>
    </location>
</feature>
<sequence>MNEVLRLFREKGDSLYGGEAVTQGEHALQTAMFAEREAASPALITAALLHDVGHLLHSLPADAPEQGVDDRHESLAARWLAQRFGPDVVKPVFLHVAAKRYLCAIDPDYLTELSPPSQLSLQLQGGPMSRSEVLLFRSNSHQDAALALRRWDDKAKIPSLKMPSLEHFMVYIQQSLIMFSAKKGS</sequence>
<reference evidence="2" key="1">
    <citation type="submission" date="2024-05" db="EMBL/GenBank/DDBJ databases">
        <title>Planctomycetes of the genus Singulisphaera possess chitinolytic capabilities.</title>
        <authorList>
            <person name="Ivanova A."/>
        </authorList>
    </citation>
    <scope>NUCLEOTIDE SEQUENCE</scope>
    <source>
        <strain evidence="2">Ch08T</strain>
    </source>
</reference>
<dbReference type="Gene3D" id="1.10.3210.10">
    <property type="entry name" value="Hypothetical protein af1432"/>
    <property type="match status" value="1"/>
</dbReference>